<dbReference type="InterPro" id="IPR036397">
    <property type="entry name" value="RNaseH_sf"/>
</dbReference>
<dbReference type="EMBL" id="LR798215">
    <property type="protein sequence ID" value="CAB5194841.1"/>
    <property type="molecule type" value="Genomic_DNA"/>
</dbReference>
<reference evidence="1" key="1">
    <citation type="submission" date="2020-05" db="EMBL/GenBank/DDBJ databases">
        <authorList>
            <person name="Chiriac C."/>
            <person name="Salcher M."/>
            <person name="Ghai R."/>
            <person name="Kavagutti S V."/>
        </authorList>
    </citation>
    <scope>NUCLEOTIDE SEQUENCE</scope>
</reference>
<accession>A0A6J7WB90</accession>
<sequence length="159" mass="17947">MRILGIDPGPTESGVCLIETGKPINEQVIKVEKAFNIDIVNALRYRQFGVIGQIAIEDMVYQARGFGKESIETTKFIGFLQCELSHLYIPYELYSRREYGRWFVTDGTLNDASLRAALESTYGPSAKKGDPLYALRGASDKRSAFALAKYHEFKLRQKV</sequence>
<proteinExistence type="predicted"/>
<dbReference type="Gene3D" id="3.30.420.10">
    <property type="entry name" value="Ribonuclease H-like superfamily/Ribonuclease H"/>
    <property type="match status" value="1"/>
</dbReference>
<name>A0A6J7WB90_9CAUD</name>
<dbReference type="InterPro" id="IPR012337">
    <property type="entry name" value="RNaseH-like_sf"/>
</dbReference>
<evidence type="ECO:0000313" key="1">
    <source>
        <dbReference type="EMBL" id="CAB5194841.1"/>
    </source>
</evidence>
<organism evidence="1">
    <name type="scientific">uncultured Caudovirales phage</name>
    <dbReference type="NCBI Taxonomy" id="2100421"/>
    <lineage>
        <taxon>Viruses</taxon>
        <taxon>Duplodnaviria</taxon>
        <taxon>Heunggongvirae</taxon>
        <taxon>Uroviricota</taxon>
        <taxon>Caudoviricetes</taxon>
        <taxon>Peduoviridae</taxon>
        <taxon>Maltschvirus</taxon>
        <taxon>Maltschvirus maltsch</taxon>
    </lineage>
</organism>
<dbReference type="SUPFAM" id="SSF53098">
    <property type="entry name" value="Ribonuclease H-like"/>
    <property type="match status" value="1"/>
</dbReference>
<gene>
    <name evidence="1" type="ORF">UFOVP178_37</name>
</gene>
<protein>
    <submittedName>
        <fullName evidence="1">Uncharacterized protein</fullName>
    </submittedName>
</protein>
<dbReference type="GO" id="GO:0003676">
    <property type="term" value="F:nucleic acid binding"/>
    <property type="evidence" value="ECO:0007669"/>
    <property type="project" value="InterPro"/>
</dbReference>